<dbReference type="AlphaFoldDB" id="A0A5D2Q761"/>
<evidence type="ECO:0000313" key="1">
    <source>
        <dbReference type="EMBL" id="TYI23084.1"/>
    </source>
</evidence>
<proteinExistence type="predicted"/>
<dbReference type="Proteomes" id="UP000322667">
    <property type="component" value="Chromosome A06"/>
</dbReference>
<protein>
    <submittedName>
        <fullName evidence="1">Uncharacterized protein</fullName>
    </submittedName>
</protein>
<reference evidence="1 2" key="1">
    <citation type="submission" date="2019-07" db="EMBL/GenBank/DDBJ databases">
        <title>WGS assembly of Gossypium tomentosum.</title>
        <authorList>
            <person name="Chen Z.J."/>
            <person name="Sreedasyam A."/>
            <person name="Ando A."/>
            <person name="Song Q."/>
            <person name="De L."/>
            <person name="Hulse-Kemp A."/>
            <person name="Ding M."/>
            <person name="Ye W."/>
            <person name="Kirkbride R."/>
            <person name="Jenkins J."/>
            <person name="Plott C."/>
            <person name="Lovell J."/>
            <person name="Lin Y.-M."/>
            <person name="Vaughn R."/>
            <person name="Liu B."/>
            <person name="Li W."/>
            <person name="Simpson S."/>
            <person name="Scheffler B."/>
            <person name="Saski C."/>
            <person name="Grover C."/>
            <person name="Hu G."/>
            <person name="Conover J."/>
            <person name="Carlson J."/>
            <person name="Shu S."/>
            <person name="Boston L."/>
            <person name="Williams M."/>
            <person name="Peterson D."/>
            <person name="Mcgee K."/>
            <person name="Jones D."/>
            <person name="Wendel J."/>
            <person name="Stelly D."/>
            <person name="Grimwood J."/>
            <person name="Schmutz J."/>
        </authorList>
    </citation>
    <scope>NUCLEOTIDE SEQUENCE [LARGE SCALE GENOMIC DNA]</scope>
    <source>
        <strain evidence="1">7179.01</strain>
    </source>
</reference>
<keyword evidence="2" id="KW-1185">Reference proteome</keyword>
<dbReference type="EMBL" id="CM017615">
    <property type="protein sequence ID" value="TYI23084.1"/>
    <property type="molecule type" value="Genomic_DNA"/>
</dbReference>
<sequence length="63" mass="7690">MVFFARYGRTEEMARMGWRPCTGISRGKPTLCCPSSVWARFRIWVYEFWLKLYLGWYKLFIRA</sequence>
<organism evidence="1 2">
    <name type="scientific">Gossypium tomentosum</name>
    <name type="common">Hawaiian cotton</name>
    <name type="synonym">Gossypium sandvicense</name>
    <dbReference type="NCBI Taxonomy" id="34277"/>
    <lineage>
        <taxon>Eukaryota</taxon>
        <taxon>Viridiplantae</taxon>
        <taxon>Streptophyta</taxon>
        <taxon>Embryophyta</taxon>
        <taxon>Tracheophyta</taxon>
        <taxon>Spermatophyta</taxon>
        <taxon>Magnoliopsida</taxon>
        <taxon>eudicotyledons</taxon>
        <taxon>Gunneridae</taxon>
        <taxon>Pentapetalae</taxon>
        <taxon>rosids</taxon>
        <taxon>malvids</taxon>
        <taxon>Malvales</taxon>
        <taxon>Malvaceae</taxon>
        <taxon>Malvoideae</taxon>
        <taxon>Gossypium</taxon>
    </lineage>
</organism>
<evidence type="ECO:0000313" key="2">
    <source>
        <dbReference type="Proteomes" id="UP000322667"/>
    </source>
</evidence>
<name>A0A5D2Q761_GOSTO</name>
<gene>
    <name evidence="1" type="ORF">ES332_A06G139600v1</name>
</gene>
<accession>A0A5D2Q761</accession>